<dbReference type="InParanoid" id="A0A0C3G862"/>
<keyword evidence="2" id="KW-1185">Reference proteome</keyword>
<evidence type="ECO:0000313" key="1">
    <source>
        <dbReference type="EMBL" id="KIM92420.1"/>
    </source>
</evidence>
<dbReference type="HOGENOM" id="CLU_2498633_0_0_1"/>
<accession>A0A0C3G862</accession>
<dbReference type="AlphaFoldDB" id="A0A0C3G862"/>
<protein>
    <submittedName>
        <fullName evidence="1">Uncharacterized protein</fullName>
    </submittedName>
</protein>
<reference evidence="2" key="2">
    <citation type="submission" date="2015-01" db="EMBL/GenBank/DDBJ databases">
        <title>Evolutionary Origins and Diversification of the Mycorrhizal Mutualists.</title>
        <authorList>
            <consortium name="DOE Joint Genome Institute"/>
            <consortium name="Mycorrhizal Genomics Consortium"/>
            <person name="Kohler A."/>
            <person name="Kuo A."/>
            <person name="Nagy L.G."/>
            <person name="Floudas D."/>
            <person name="Copeland A."/>
            <person name="Barry K.W."/>
            <person name="Cichocki N."/>
            <person name="Veneault-Fourrey C."/>
            <person name="LaButti K."/>
            <person name="Lindquist E.A."/>
            <person name="Lipzen A."/>
            <person name="Lundell T."/>
            <person name="Morin E."/>
            <person name="Murat C."/>
            <person name="Riley R."/>
            <person name="Ohm R."/>
            <person name="Sun H."/>
            <person name="Tunlid A."/>
            <person name="Henrissat B."/>
            <person name="Grigoriev I.V."/>
            <person name="Hibbett D.S."/>
            <person name="Martin F."/>
        </authorList>
    </citation>
    <scope>NUCLEOTIDE SEQUENCE [LARGE SCALE GENOMIC DNA]</scope>
    <source>
        <strain evidence="2">F 1598</strain>
    </source>
</reference>
<dbReference type="Proteomes" id="UP000054166">
    <property type="component" value="Unassembled WGS sequence"/>
</dbReference>
<gene>
    <name evidence="1" type="ORF">PILCRDRAFT_810472</name>
</gene>
<organism evidence="1 2">
    <name type="scientific">Piloderma croceum (strain F 1598)</name>
    <dbReference type="NCBI Taxonomy" id="765440"/>
    <lineage>
        <taxon>Eukaryota</taxon>
        <taxon>Fungi</taxon>
        <taxon>Dikarya</taxon>
        <taxon>Basidiomycota</taxon>
        <taxon>Agaricomycotina</taxon>
        <taxon>Agaricomycetes</taxon>
        <taxon>Agaricomycetidae</taxon>
        <taxon>Atheliales</taxon>
        <taxon>Atheliaceae</taxon>
        <taxon>Piloderma</taxon>
    </lineage>
</organism>
<dbReference type="EMBL" id="KN832970">
    <property type="protein sequence ID" value="KIM92420.1"/>
    <property type="molecule type" value="Genomic_DNA"/>
</dbReference>
<sequence>MSLRHFCAPLSWSLTKADRPSWFCIAVVQNSGTPFDIPPTAAACNPKLPACKPHSQCESPFPWAAQSHLQERYVARKGVCRSAYCV</sequence>
<proteinExistence type="predicted"/>
<evidence type="ECO:0000313" key="2">
    <source>
        <dbReference type="Proteomes" id="UP000054166"/>
    </source>
</evidence>
<name>A0A0C3G862_PILCF</name>
<reference evidence="1 2" key="1">
    <citation type="submission" date="2014-04" db="EMBL/GenBank/DDBJ databases">
        <authorList>
            <consortium name="DOE Joint Genome Institute"/>
            <person name="Kuo A."/>
            <person name="Tarkka M."/>
            <person name="Buscot F."/>
            <person name="Kohler A."/>
            <person name="Nagy L.G."/>
            <person name="Floudas D."/>
            <person name="Copeland A."/>
            <person name="Barry K.W."/>
            <person name="Cichocki N."/>
            <person name="Veneault-Fourrey C."/>
            <person name="LaButti K."/>
            <person name="Lindquist E.A."/>
            <person name="Lipzen A."/>
            <person name="Lundell T."/>
            <person name="Morin E."/>
            <person name="Murat C."/>
            <person name="Sun H."/>
            <person name="Tunlid A."/>
            <person name="Henrissat B."/>
            <person name="Grigoriev I.V."/>
            <person name="Hibbett D.S."/>
            <person name="Martin F."/>
            <person name="Nordberg H.P."/>
            <person name="Cantor M.N."/>
            <person name="Hua S.X."/>
        </authorList>
    </citation>
    <scope>NUCLEOTIDE SEQUENCE [LARGE SCALE GENOMIC DNA]</scope>
    <source>
        <strain evidence="1 2">F 1598</strain>
    </source>
</reference>